<feature type="domain" description="ABC transmembrane type-1" evidence="16">
    <location>
        <begin position="691"/>
        <end position="978"/>
    </location>
</feature>
<dbReference type="GO" id="GO:0008559">
    <property type="term" value="F:ABC-type xenobiotic transporter activity"/>
    <property type="evidence" value="ECO:0007669"/>
    <property type="project" value="UniProtKB-EC"/>
</dbReference>
<feature type="transmembrane region" description="Helical" evidence="14">
    <location>
        <begin position="30"/>
        <end position="49"/>
    </location>
</feature>
<keyword evidence="10 14" id="KW-1133">Transmembrane helix</keyword>
<dbReference type="PROSITE" id="PS50929">
    <property type="entry name" value="ABC_TM1F"/>
    <property type="match status" value="2"/>
</dbReference>
<feature type="domain" description="ABC transporter" evidence="15">
    <location>
        <begin position="362"/>
        <end position="597"/>
    </location>
</feature>
<dbReference type="Pfam" id="PF00664">
    <property type="entry name" value="ABC_membrane"/>
    <property type="match status" value="2"/>
</dbReference>
<dbReference type="InterPro" id="IPR027417">
    <property type="entry name" value="P-loop_NTPase"/>
</dbReference>
<evidence type="ECO:0000313" key="17">
    <source>
        <dbReference type="Proteomes" id="UP000492821"/>
    </source>
</evidence>
<dbReference type="CDD" id="cd18577">
    <property type="entry name" value="ABC_6TM_Pgp_ABCB1_D1_like"/>
    <property type="match status" value="1"/>
</dbReference>
<evidence type="ECO:0000313" key="18">
    <source>
        <dbReference type="WBParaSite" id="Pan_g18526.t1"/>
    </source>
</evidence>
<feature type="domain" description="ABC transporter" evidence="15">
    <location>
        <begin position="1012"/>
        <end position="1248"/>
    </location>
</feature>
<evidence type="ECO:0000256" key="6">
    <source>
        <dbReference type="ARBA" id="ARBA00022737"/>
    </source>
</evidence>
<evidence type="ECO:0000256" key="7">
    <source>
        <dbReference type="ARBA" id="ARBA00022741"/>
    </source>
</evidence>
<evidence type="ECO:0000256" key="10">
    <source>
        <dbReference type="ARBA" id="ARBA00022989"/>
    </source>
</evidence>
<comment type="subcellular location">
    <subcellularLocation>
        <location evidence="1">Membrane</location>
        <topology evidence="1">Multi-pass membrane protein</topology>
    </subcellularLocation>
</comment>
<dbReference type="FunFam" id="3.40.50.300:FF:000916">
    <property type="entry name" value="ABC transporter B family member 9"/>
    <property type="match status" value="1"/>
</dbReference>
<evidence type="ECO:0000256" key="4">
    <source>
        <dbReference type="ARBA" id="ARBA00022448"/>
    </source>
</evidence>
<dbReference type="Gene3D" id="1.20.1560.10">
    <property type="entry name" value="ABC transporter type 1, transmembrane domain"/>
    <property type="match status" value="2"/>
</dbReference>
<feature type="transmembrane region" description="Helical" evidence="14">
    <location>
        <begin position="81"/>
        <end position="110"/>
    </location>
</feature>
<comment type="similarity">
    <text evidence="2">Belongs to the ABC transporter superfamily. ABCB family. Multidrug resistance exporter (TC 3.A.1.201) subfamily.</text>
</comment>
<dbReference type="CDD" id="cd18578">
    <property type="entry name" value="ABC_6TM_Pgp_ABCB1_D2_like"/>
    <property type="match status" value="1"/>
</dbReference>
<evidence type="ECO:0000256" key="12">
    <source>
        <dbReference type="ARBA" id="ARBA00023180"/>
    </source>
</evidence>
<keyword evidence="8" id="KW-0067">ATP-binding</keyword>
<feature type="transmembrane region" description="Helical" evidence="14">
    <location>
        <begin position="687"/>
        <end position="710"/>
    </location>
</feature>
<evidence type="ECO:0000256" key="5">
    <source>
        <dbReference type="ARBA" id="ARBA00022692"/>
    </source>
</evidence>
<reference evidence="17" key="1">
    <citation type="journal article" date="2013" name="Genetics">
        <title>The draft genome and transcriptome of Panagrellus redivivus are shaped by the harsh demands of a free-living lifestyle.</title>
        <authorList>
            <person name="Srinivasan J."/>
            <person name="Dillman A.R."/>
            <person name="Macchietto M.G."/>
            <person name="Heikkinen L."/>
            <person name="Lakso M."/>
            <person name="Fracchia K.M."/>
            <person name="Antoshechkin I."/>
            <person name="Mortazavi A."/>
            <person name="Wong G."/>
            <person name="Sternberg P.W."/>
        </authorList>
    </citation>
    <scope>NUCLEOTIDE SEQUENCE [LARGE SCALE GENOMIC DNA]</scope>
    <source>
        <strain evidence="17">MT8872</strain>
    </source>
</reference>
<evidence type="ECO:0000256" key="13">
    <source>
        <dbReference type="ARBA" id="ARBA00034018"/>
    </source>
</evidence>
<evidence type="ECO:0000256" key="1">
    <source>
        <dbReference type="ARBA" id="ARBA00004141"/>
    </source>
</evidence>
<evidence type="ECO:0000256" key="8">
    <source>
        <dbReference type="ARBA" id="ARBA00022840"/>
    </source>
</evidence>
<dbReference type="AlphaFoldDB" id="A0A7E4VAL1"/>
<reference evidence="18" key="2">
    <citation type="submission" date="2020-10" db="UniProtKB">
        <authorList>
            <consortium name="WormBaseParasite"/>
        </authorList>
    </citation>
    <scope>IDENTIFICATION</scope>
</reference>
<dbReference type="PANTHER" id="PTHR43394">
    <property type="entry name" value="ATP-DEPENDENT PERMEASE MDL1, MITOCHONDRIAL"/>
    <property type="match status" value="1"/>
</dbReference>
<evidence type="ECO:0000256" key="9">
    <source>
        <dbReference type="ARBA" id="ARBA00022967"/>
    </source>
</evidence>
<proteinExistence type="inferred from homology"/>
<dbReference type="GO" id="GO:0015421">
    <property type="term" value="F:ABC-type oligopeptide transporter activity"/>
    <property type="evidence" value="ECO:0007669"/>
    <property type="project" value="TreeGrafter"/>
</dbReference>
<dbReference type="PANTHER" id="PTHR43394:SF27">
    <property type="entry name" value="ATP-DEPENDENT TRANSLOCASE ABCB1-LIKE"/>
    <property type="match status" value="1"/>
</dbReference>
<feature type="domain" description="ABC transmembrane type-1" evidence="16">
    <location>
        <begin position="33"/>
        <end position="327"/>
    </location>
</feature>
<keyword evidence="7" id="KW-0547">Nucleotide-binding</keyword>
<feature type="transmembrane region" description="Helical" evidence="14">
    <location>
        <begin position="160"/>
        <end position="180"/>
    </location>
</feature>
<keyword evidence="6" id="KW-0677">Repeat</keyword>
<feature type="transmembrane region" description="Helical" evidence="14">
    <location>
        <begin position="730"/>
        <end position="755"/>
    </location>
</feature>
<dbReference type="EC" id="7.6.2.2" evidence="3"/>
<keyword evidence="17" id="KW-1185">Reference proteome</keyword>
<dbReference type="InterPro" id="IPR003439">
    <property type="entry name" value="ABC_transporter-like_ATP-bd"/>
</dbReference>
<dbReference type="PROSITE" id="PS00211">
    <property type="entry name" value="ABC_TRANSPORTER_1"/>
    <property type="match status" value="2"/>
</dbReference>
<dbReference type="InterPro" id="IPR017871">
    <property type="entry name" value="ABC_transporter-like_CS"/>
</dbReference>
<dbReference type="SMART" id="SM00382">
    <property type="entry name" value="AAA"/>
    <property type="match status" value="2"/>
</dbReference>
<evidence type="ECO:0000259" key="15">
    <source>
        <dbReference type="PROSITE" id="PS50893"/>
    </source>
</evidence>
<dbReference type="WBParaSite" id="Pan_g18526.t1">
    <property type="protein sequence ID" value="Pan_g18526.t1"/>
    <property type="gene ID" value="Pan_g18526"/>
</dbReference>
<comment type="catalytic activity">
    <reaction evidence="13">
        <text>ATP + H2O + xenobioticSide 1 = ADP + phosphate + xenobioticSide 2.</text>
        <dbReference type="EC" id="7.6.2.2"/>
    </reaction>
</comment>
<organism evidence="17 18">
    <name type="scientific">Panagrellus redivivus</name>
    <name type="common">Microworm</name>
    <dbReference type="NCBI Taxonomy" id="6233"/>
    <lineage>
        <taxon>Eukaryota</taxon>
        <taxon>Metazoa</taxon>
        <taxon>Ecdysozoa</taxon>
        <taxon>Nematoda</taxon>
        <taxon>Chromadorea</taxon>
        <taxon>Rhabditida</taxon>
        <taxon>Tylenchina</taxon>
        <taxon>Panagrolaimomorpha</taxon>
        <taxon>Panagrolaimoidea</taxon>
        <taxon>Panagrolaimidae</taxon>
        <taxon>Panagrellus</taxon>
    </lineage>
</organism>
<dbReference type="InterPro" id="IPR036640">
    <property type="entry name" value="ABC1_TM_sf"/>
</dbReference>
<dbReference type="Proteomes" id="UP000492821">
    <property type="component" value="Unassembled WGS sequence"/>
</dbReference>
<keyword evidence="5 14" id="KW-0812">Transmembrane</keyword>
<dbReference type="FunFam" id="3.40.50.300:FF:000479">
    <property type="entry name" value="Multidrug resistance protein 1A"/>
    <property type="match status" value="1"/>
</dbReference>
<evidence type="ECO:0000256" key="11">
    <source>
        <dbReference type="ARBA" id="ARBA00023136"/>
    </source>
</evidence>
<dbReference type="Pfam" id="PF00005">
    <property type="entry name" value="ABC_tran"/>
    <property type="match status" value="2"/>
</dbReference>
<dbReference type="Gene3D" id="3.40.50.300">
    <property type="entry name" value="P-loop containing nucleotide triphosphate hydrolases"/>
    <property type="match status" value="2"/>
</dbReference>
<dbReference type="GO" id="GO:0005743">
    <property type="term" value="C:mitochondrial inner membrane"/>
    <property type="evidence" value="ECO:0007669"/>
    <property type="project" value="TreeGrafter"/>
</dbReference>
<dbReference type="InterPro" id="IPR011527">
    <property type="entry name" value="ABC1_TM_dom"/>
</dbReference>
<evidence type="ECO:0000259" key="16">
    <source>
        <dbReference type="PROSITE" id="PS50929"/>
    </source>
</evidence>
<sequence length="1250" mass="136239">MKSNDEKKDEMYKSASFAEMLRYMDTKDTFLLIGGLLGSLASGILNPLVPLIMSKVNTVLIAAQNSISDGTVDWDELTRSITLYAIELAAVGVGMALVAYFSMVCFYCLCERQVHTIRKKFLFAVLNQDMEWFDVNEVGALTQKMSSGIDRIKDGMSDKIGVVIHALASLICGVTVAFTMNWKMTLIMLALAPTVTLSLFVSARFLRKAVRIQMDAYSAAGALANEVLNGVRTVLSFNAQDFEIARYKAYLKTARQLGIRKAKLTGAFTGTFVFLMNITMALGFYFGTIFVFSGEMQTGEVFGVFWSIMLGAMRLGMAAPNLNAIVSAKLAAGEIFSIIDKKPHIDCASKNGRRPRTIKGDITFEDLHFSYPTRPTVKILNGVSLNVKAGQKVAFVGHSGCGKSTTIGLLMRFYEANSGFITIDGVPLQDLNISWLRETIGIVSQEPVLFAASVEDNLCMGHDIPKSKLMEACKLSNALDFIEKLPNGFDTIVGDGGVRLSGGQKQRLAIARALARDPKVLLLDEATSALDSESEHLVQEALDQAAEGRTTISIAHRLSTIRNSDAIYVFEKGQIVEFGDHETLLAKDGTYAALVASQALEAQNEDTDFTVESADVKLNEDTLSKVEFTQSEARESARRARASTRMSKSMTNTNAEWDVEDVEEEVQEIGASKASTLNVLRYAKPELGYVITGVIGSILAGIRYPMYSVLMGQLFLALSMNGSSEAYTKLWIVCGGFVFFAVVSWIGAFSSGVMLGNAGERMSSRLRVAVFRNILRQDGYYFDRATHSVGKLTARLASDAYNVQAAVDQRLSEVISGVTSLAGGLVVAFVAGPTIAPICLVTALVLVVFQLGMNSYLKRRGTKDIETAEEASRIASEAIENVKTVQSLASQKALYENFCEASTVPHKRAIVRGLFQSMIYALGISFTGFNFGVSYGCGVYVMKLTSVTPQTLFQVIEALNIAAIVMVTTSSYFPEYLKARLSAGIMFQMMNEAPRIDGLSPGGLKPELNGAIDAQKLRFAYPNRGRQLALDSLTIKADAGATIALVGPSGCGKSTIIQLLERFYDVLDGTLTIDGCDIRQLNVPFLRSLSAVVGQEPTLFNLSIRDNIAYGMSDVPDEQVIAAATLANIHEFIKSLPDGYKTTVGSKGTQLSGGQRQRIAIARAIIRDPKILLLDEATSALDTESERIVQDALERASQGRTCIIVAHRLSTIQHADLIVVIREGRVIEQGTHQQLLIHKGMYYRMVQKQN</sequence>
<dbReference type="CDD" id="cd03249">
    <property type="entry name" value="ABC_MTABC3_MDL1_MDL2"/>
    <property type="match status" value="1"/>
</dbReference>
<dbReference type="SUPFAM" id="SSF52540">
    <property type="entry name" value="P-loop containing nucleoside triphosphate hydrolases"/>
    <property type="match status" value="2"/>
</dbReference>
<dbReference type="InterPro" id="IPR003593">
    <property type="entry name" value="AAA+_ATPase"/>
</dbReference>
<evidence type="ECO:0000256" key="3">
    <source>
        <dbReference type="ARBA" id="ARBA00012191"/>
    </source>
</evidence>
<feature type="transmembrane region" description="Helical" evidence="14">
    <location>
        <begin position="264"/>
        <end position="292"/>
    </location>
</feature>
<keyword evidence="11 14" id="KW-0472">Membrane</keyword>
<feature type="transmembrane region" description="Helical" evidence="14">
    <location>
        <begin position="186"/>
        <end position="206"/>
    </location>
</feature>
<protein>
    <recommendedName>
        <fullName evidence="3">ABC-type xenobiotic transporter</fullName>
        <ecNumber evidence="3">7.6.2.2</ecNumber>
    </recommendedName>
</protein>
<keyword evidence="4" id="KW-0813">Transport</keyword>
<accession>A0A7E4VAL1</accession>
<feature type="transmembrane region" description="Helical" evidence="14">
    <location>
        <begin position="918"/>
        <end position="941"/>
    </location>
</feature>
<feature type="transmembrane region" description="Helical" evidence="14">
    <location>
        <begin position="835"/>
        <end position="853"/>
    </location>
</feature>
<name>A0A7E4VAL1_PANRE</name>
<dbReference type="InterPro" id="IPR039421">
    <property type="entry name" value="Type_1_exporter"/>
</dbReference>
<keyword evidence="12" id="KW-0325">Glycoprotein</keyword>
<dbReference type="PROSITE" id="PS50893">
    <property type="entry name" value="ABC_TRANSPORTER_2"/>
    <property type="match status" value="2"/>
</dbReference>
<dbReference type="GO" id="GO:0090374">
    <property type="term" value="P:oligopeptide export from mitochondrion"/>
    <property type="evidence" value="ECO:0007669"/>
    <property type="project" value="TreeGrafter"/>
</dbReference>
<keyword evidence="9" id="KW-1278">Translocase</keyword>
<dbReference type="SUPFAM" id="SSF90123">
    <property type="entry name" value="ABC transporter transmembrane region"/>
    <property type="match status" value="2"/>
</dbReference>
<dbReference type="GO" id="GO:0016887">
    <property type="term" value="F:ATP hydrolysis activity"/>
    <property type="evidence" value="ECO:0007669"/>
    <property type="project" value="InterPro"/>
</dbReference>
<evidence type="ECO:0000256" key="2">
    <source>
        <dbReference type="ARBA" id="ARBA00007577"/>
    </source>
</evidence>
<evidence type="ECO:0000256" key="14">
    <source>
        <dbReference type="SAM" id="Phobius"/>
    </source>
</evidence>
<feature type="transmembrane region" description="Helical" evidence="14">
    <location>
        <begin position="953"/>
        <end position="973"/>
    </location>
</feature>
<dbReference type="GO" id="GO:0005524">
    <property type="term" value="F:ATP binding"/>
    <property type="evidence" value="ECO:0007669"/>
    <property type="project" value="UniProtKB-KW"/>
</dbReference>